<dbReference type="Gene3D" id="3.20.20.80">
    <property type="entry name" value="Glycosidases"/>
    <property type="match status" value="1"/>
</dbReference>
<name>A0A9P0X6G4_PIEBR</name>
<evidence type="ECO:0000313" key="3">
    <source>
        <dbReference type="Proteomes" id="UP001152562"/>
    </source>
</evidence>
<accession>A0A9P0X6G4</accession>
<dbReference type="SUPFAM" id="SSF51445">
    <property type="entry name" value="(Trans)glycosidases"/>
    <property type="match status" value="1"/>
</dbReference>
<dbReference type="InterPro" id="IPR017853">
    <property type="entry name" value="GH"/>
</dbReference>
<dbReference type="Proteomes" id="UP001152562">
    <property type="component" value="Unassembled WGS sequence"/>
</dbReference>
<dbReference type="AlphaFoldDB" id="A0A9P0X6G4"/>
<dbReference type="EMBL" id="CALOZG010000003">
    <property type="protein sequence ID" value="CAH3999404.1"/>
    <property type="molecule type" value="Genomic_DNA"/>
</dbReference>
<sequence length="757" mass="86298">MTEKQIWVTEELTCKPLDNYEDILIFLQDPPAWRTLCKELQPHSEKVIRNINVNKDLGEILLESPQVFCHMESDAENVKREDRKSLPKTIVCHDMANGYHDDSMIDGTGNSDAYSFYNWGGVDIFIYFSHHLITIPPLSWINVAHAHGVKVLGTVITEWGEGVAFWERILQSETEWQNFASALVAIAKTLKFDGWLLNVENKIARPESLVQFVRYLREMLHAELADPELIWYDSVTGDGHLNWQNGLNEKNKMFFDAVDGFFTNYSWREEDVVSSVKEAGSRLTDLYVGIDVWGRNFYGGGQFNTQQAVRLVHDYGCSLAIFAPAWTHEAMSEEQGDSNAVAQAEDLNNYDRFLLRERAFWGSIWPFLNTKLPSTLPFQTSFCRGQGKKRRIYGEVICPVPWYNLRHQQYQPNSSHGPHGYLLSTLDNIVGLSRLGLFKDKAGILRYRKTIEDSRLNTEDPTTSKDMVFSMNPDSIGNMHEDRVQDKVVEPAQNERKSVKRKMTRVLRDFFKVKSAKSDDEETKSKEDVNSSLNTVSEMDARERGPSMVQMSISLRLGNKNIKTRYALGYVPDELECLEPFFEDSFTGGSCLKVNASDKVSQEHRLSRIFFSDFVIENRLIACVVTKNLAGQEEQFLNVLLWVESDDSESTVVLVGRRIPHAQGAAASGRPFQHVYPAEGADLRRLQTHLLLYEPGFYMPIENSYRWNVRYYEVEVGSARVTAVGCRTGLDVGPILLGHFGLCRINTEHSNATQASQ</sequence>
<dbReference type="Gene3D" id="2.60.120.260">
    <property type="entry name" value="Galactose-binding domain-like"/>
    <property type="match status" value="1"/>
</dbReference>
<dbReference type="GO" id="GO:0005829">
    <property type="term" value="C:cytosol"/>
    <property type="evidence" value="ECO:0007669"/>
    <property type="project" value="UniProtKB-SubCell"/>
</dbReference>
<dbReference type="GO" id="GO:0033925">
    <property type="term" value="F:mannosyl-glycoprotein endo-beta-N-acetylglucosaminidase activity"/>
    <property type="evidence" value="ECO:0007669"/>
    <property type="project" value="UniProtKB-EC"/>
</dbReference>
<feature type="domain" description="Cytosolic endo-beta-N-acetylglucosaminidase TIM barrel" evidence="1">
    <location>
        <begin position="99"/>
        <end position="389"/>
    </location>
</feature>
<proteinExistence type="predicted"/>
<dbReference type="Pfam" id="PF03644">
    <property type="entry name" value="Glyco_hydro_85"/>
    <property type="match status" value="1"/>
</dbReference>
<dbReference type="PANTHER" id="PTHR13246:SF1">
    <property type="entry name" value="CYTOSOLIC ENDO-BETA-N-ACETYLGLUCOSAMINIDASE"/>
    <property type="match status" value="1"/>
</dbReference>
<reference evidence="2" key="1">
    <citation type="submission" date="2022-05" db="EMBL/GenBank/DDBJ databases">
        <authorList>
            <person name="Okamura Y."/>
        </authorList>
    </citation>
    <scope>NUCLEOTIDE SEQUENCE</scope>
</reference>
<gene>
    <name evidence="2" type="ORF">PIBRA_LOCUS2538</name>
</gene>
<dbReference type="InterPro" id="IPR032979">
    <property type="entry name" value="ENGase"/>
</dbReference>
<keyword evidence="3" id="KW-1185">Reference proteome</keyword>
<evidence type="ECO:0000259" key="1">
    <source>
        <dbReference type="Pfam" id="PF03644"/>
    </source>
</evidence>
<comment type="caution">
    <text evidence="2">The sequence shown here is derived from an EMBL/GenBank/DDBJ whole genome shotgun (WGS) entry which is preliminary data.</text>
</comment>
<organism evidence="2 3">
    <name type="scientific">Pieris brassicae</name>
    <name type="common">White butterfly</name>
    <name type="synonym">Large white butterfly</name>
    <dbReference type="NCBI Taxonomy" id="7116"/>
    <lineage>
        <taxon>Eukaryota</taxon>
        <taxon>Metazoa</taxon>
        <taxon>Ecdysozoa</taxon>
        <taxon>Arthropoda</taxon>
        <taxon>Hexapoda</taxon>
        <taxon>Insecta</taxon>
        <taxon>Pterygota</taxon>
        <taxon>Neoptera</taxon>
        <taxon>Endopterygota</taxon>
        <taxon>Lepidoptera</taxon>
        <taxon>Glossata</taxon>
        <taxon>Ditrysia</taxon>
        <taxon>Papilionoidea</taxon>
        <taxon>Pieridae</taxon>
        <taxon>Pierinae</taxon>
        <taxon>Pieris</taxon>
    </lineage>
</organism>
<dbReference type="PANTHER" id="PTHR13246">
    <property type="entry name" value="ENDO BETA N-ACETYLGLUCOSAMINIDASE"/>
    <property type="match status" value="1"/>
</dbReference>
<evidence type="ECO:0000313" key="2">
    <source>
        <dbReference type="EMBL" id="CAH3999404.1"/>
    </source>
</evidence>
<protein>
    <recommendedName>
        <fullName evidence="1">Cytosolic endo-beta-N-acetylglucosaminidase TIM barrel domain-containing protein</fullName>
    </recommendedName>
</protein>
<dbReference type="CDD" id="cd06547">
    <property type="entry name" value="GH85_ENGase"/>
    <property type="match status" value="1"/>
</dbReference>
<dbReference type="InterPro" id="IPR005201">
    <property type="entry name" value="TIM_ENGase"/>
</dbReference>